<sequence length="194" mass="21517">MKVVFSTLSIVSIIATTITVENIWVASATPQIAQTQRSTINSLIPLALPTSADVWFKDGKSITGQLTDFNSQNQKIQIFRAGTPRSVQLSQVQRISFRRDALVYLGGEGRVIRGEDRTKATQNIWGNIPIDAFRLIDSKQGQASVDLSKVMNQKQLRGILGVAQDSLYVVDEMEFQPGKKLTIKVTPTDRLQAR</sequence>
<dbReference type="KEGG" id="ned:HUN01_19265"/>
<proteinExistence type="predicted"/>
<dbReference type="Proteomes" id="UP000514713">
    <property type="component" value="Chromosome"/>
</dbReference>
<dbReference type="AlphaFoldDB" id="A0A7D7LC03"/>
<name>A0A7D7LC03_9NOSO</name>
<reference evidence="2" key="1">
    <citation type="submission" date="2020-06" db="EMBL/GenBank/DDBJ databases">
        <title>Nostoc edaphicum CCNP1411 genome.</title>
        <authorList>
            <person name="Fidor A."/>
            <person name="Grabski M."/>
            <person name="Gawor J."/>
            <person name="Gromadka R."/>
            <person name="Wegrzyn G."/>
            <person name="Mazur-Marzec H."/>
        </authorList>
    </citation>
    <scope>NUCLEOTIDE SEQUENCE [LARGE SCALE GENOMIC DNA]</scope>
    <source>
        <strain evidence="2">CCNP1411</strain>
    </source>
</reference>
<evidence type="ECO:0000313" key="2">
    <source>
        <dbReference type="Proteomes" id="UP000514713"/>
    </source>
</evidence>
<gene>
    <name evidence="1" type="ORF">HUN01_19265</name>
</gene>
<protein>
    <submittedName>
        <fullName evidence="1">Uncharacterized protein</fullName>
    </submittedName>
</protein>
<organism evidence="1 2">
    <name type="scientific">Nostoc edaphicum CCNP1411</name>
    <dbReference type="NCBI Taxonomy" id="1472755"/>
    <lineage>
        <taxon>Bacteria</taxon>
        <taxon>Bacillati</taxon>
        <taxon>Cyanobacteriota</taxon>
        <taxon>Cyanophyceae</taxon>
        <taxon>Nostocales</taxon>
        <taxon>Nostocaceae</taxon>
        <taxon>Nostoc</taxon>
    </lineage>
</organism>
<evidence type="ECO:0000313" key="1">
    <source>
        <dbReference type="EMBL" id="QMS89613.1"/>
    </source>
</evidence>
<dbReference type="RefSeq" id="WP_181927546.1">
    <property type="nucleotide sequence ID" value="NZ_CP054698.1"/>
</dbReference>
<accession>A0A7D7LC03</accession>
<dbReference type="EMBL" id="CP054698">
    <property type="protein sequence ID" value="QMS89613.1"/>
    <property type="molecule type" value="Genomic_DNA"/>
</dbReference>
<keyword evidence="2" id="KW-1185">Reference proteome</keyword>